<dbReference type="KEGG" id="tcx:Tcr_0520"/>
<dbReference type="OrthoDB" id="9801830at2"/>
<keyword evidence="5 8" id="KW-0456">Lyase</keyword>
<dbReference type="SUPFAM" id="SSF51182">
    <property type="entry name" value="RmlC-like cupins"/>
    <property type="match status" value="1"/>
</dbReference>
<sequence length="131" mass="14957">MIVKNLYDDVIGTDADVDSKQWTSRRLLLAKDGMGFSLHDTLIKEGEELHLWYKNHLEAVYCIEGEGEIEEKKNGKVHSIREGTVYALNEHDQHILKANKGSQMRMVCVFNPPVTGRETHDKDGSYVLVEE</sequence>
<dbReference type="EMBL" id="CP000109">
    <property type="protein sequence ID" value="ABB41116.1"/>
    <property type="molecule type" value="Genomic_DNA"/>
</dbReference>
<dbReference type="AlphaFoldDB" id="Q31IA7"/>
<evidence type="ECO:0000256" key="3">
    <source>
        <dbReference type="ARBA" id="ARBA00013192"/>
    </source>
</evidence>
<dbReference type="GO" id="GO:0033990">
    <property type="term" value="F:ectoine synthase activity"/>
    <property type="evidence" value="ECO:0007669"/>
    <property type="project" value="UniProtKB-EC"/>
</dbReference>
<evidence type="ECO:0000256" key="5">
    <source>
        <dbReference type="ARBA" id="ARBA00023239"/>
    </source>
</evidence>
<dbReference type="EC" id="4.2.1.108" evidence="3 8"/>
<comment type="function">
    <text evidence="8">Catalyzes the circularization of gamma-N-acetyl-alpha,gamma-diaminobutyric acid (ADABA) to ectoine (1,4,5,6-tetrahydro-2-methyl-4-pyrimidine carboxylic acid), which is an excellent osmoprotectant.</text>
</comment>
<comment type="catalytic activity">
    <reaction evidence="7 8">
        <text>(2S)-4-acetamido-2-aminobutanoate = L-ectoine + H2O</text>
        <dbReference type="Rhea" id="RHEA:17281"/>
        <dbReference type="ChEBI" id="CHEBI:15377"/>
        <dbReference type="ChEBI" id="CHEBI:58515"/>
        <dbReference type="ChEBI" id="CHEBI:58929"/>
        <dbReference type="EC" id="4.2.1.108"/>
    </reaction>
</comment>
<proteinExistence type="inferred from homology"/>
<comment type="similarity">
    <text evidence="2 8">Belongs to the ectoine synthase family.</text>
</comment>
<dbReference type="UniPathway" id="UPA00067">
    <property type="reaction ID" value="UER00123"/>
</dbReference>
<name>Q31IA7_HYDCU</name>
<evidence type="ECO:0000256" key="8">
    <source>
        <dbReference type="HAMAP-Rule" id="MF_01255"/>
    </source>
</evidence>
<protein>
    <recommendedName>
        <fullName evidence="4 8">L-ectoine synthase</fullName>
        <ecNumber evidence="3 8">4.2.1.108</ecNumber>
    </recommendedName>
    <alternativeName>
        <fullName evidence="6 8">N-acetyldiaminobutyrate dehydratase</fullName>
    </alternativeName>
</protein>
<dbReference type="STRING" id="317025.Tcr_0520"/>
<dbReference type="GO" id="GO:0019491">
    <property type="term" value="P:ectoine biosynthetic process"/>
    <property type="evidence" value="ECO:0007669"/>
    <property type="project" value="UniProtKB-UniRule"/>
</dbReference>
<evidence type="ECO:0000256" key="4">
    <source>
        <dbReference type="ARBA" id="ARBA00019707"/>
    </source>
</evidence>
<dbReference type="PANTHER" id="PTHR39289:SF1">
    <property type="entry name" value="L-ECTOINE SYNTHASE"/>
    <property type="match status" value="1"/>
</dbReference>
<dbReference type="InterPro" id="IPR011051">
    <property type="entry name" value="RmlC_Cupin_sf"/>
</dbReference>
<dbReference type="eggNOG" id="COG1917">
    <property type="taxonomic scope" value="Bacteria"/>
</dbReference>
<organism evidence="9">
    <name type="scientific">Hydrogenovibrio crunogenus (strain DSM 25203 / XCL-2)</name>
    <name type="common">Thiomicrospira crunogena</name>
    <dbReference type="NCBI Taxonomy" id="317025"/>
    <lineage>
        <taxon>Bacteria</taxon>
        <taxon>Pseudomonadati</taxon>
        <taxon>Pseudomonadota</taxon>
        <taxon>Gammaproteobacteria</taxon>
        <taxon>Thiotrichales</taxon>
        <taxon>Piscirickettsiaceae</taxon>
        <taxon>Hydrogenovibrio</taxon>
    </lineage>
</organism>
<dbReference type="NCBIfam" id="NF009806">
    <property type="entry name" value="PRK13290.1"/>
    <property type="match status" value="1"/>
</dbReference>
<dbReference type="InterPro" id="IPR014710">
    <property type="entry name" value="RmlC-like_jellyroll"/>
</dbReference>
<dbReference type="HAMAP" id="MF_01255">
    <property type="entry name" value="Ectoine_synth"/>
    <property type="match status" value="1"/>
</dbReference>
<dbReference type="HOGENOM" id="CLU_154525_0_0_6"/>
<comment type="pathway">
    <text evidence="1 8">Amine and polyamine biosynthesis; ectoine biosynthesis; L-ectoine from L-aspartate 4-semialdehyde: step 3/3.</text>
</comment>
<evidence type="ECO:0000256" key="6">
    <source>
        <dbReference type="ARBA" id="ARBA00033271"/>
    </source>
</evidence>
<dbReference type="CDD" id="cd06978">
    <property type="entry name" value="cupin_EctC"/>
    <property type="match status" value="1"/>
</dbReference>
<dbReference type="Pfam" id="PF06339">
    <property type="entry name" value="Ectoine_synth"/>
    <property type="match status" value="1"/>
</dbReference>
<dbReference type="InterPro" id="IPR010462">
    <property type="entry name" value="Ectoine_synth"/>
</dbReference>
<dbReference type="Gene3D" id="2.60.120.10">
    <property type="entry name" value="Jelly Rolls"/>
    <property type="match status" value="1"/>
</dbReference>
<evidence type="ECO:0000256" key="7">
    <source>
        <dbReference type="ARBA" id="ARBA00048714"/>
    </source>
</evidence>
<evidence type="ECO:0000256" key="2">
    <source>
        <dbReference type="ARBA" id="ARBA00009637"/>
    </source>
</evidence>
<gene>
    <name evidence="8" type="primary">ectC</name>
    <name evidence="9" type="ordered locus">Tcr_0520</name>
</gene>
<evidence type="ECO:0000256" key="1">
    <source>
        <dbReference type="ARBA" id="ARBA00005181"/>
    </source>
</evidence>
<evidence type="ECO:0000313" key="9">
    <source>
        <dbReference type="EMBL" id="ABB41116.1"/>
    </source>
</evidence>
<accession>Q31IA7</accession>
<reference evidence="9" key="1">
    <citation type="submission" date="2006-07" db="EMBL/GenBank/DDBJ databases">
        <title>Complete sequence of Thiomicrospira crunogena XCL-2.</title>
        <authorList>
            <consortium name="US DOE Joint Genome Institute"/>
            <person name="Copeland A."/>
            <person name="Lucas S."/>
            <person name="Lapidus A."/>
            <person name="Barry K."/>
            <person name="Detter J.C."/>
            <person name="Glavina del Rio T."/>
            <person name="Hammon N."/>
            <person name="Israni S."/>
            <person name="Dalin E."/>
            <person name="Tice H."/>
            <person name="Pitluck S."/>
            <person name="Chain P."/>
            <person name="Malfatti S."/>
            <person name="Shin M."/>
            <person name="Vergez L."/>
            <person name="Schmutz J."/>
            <person name="Larimer F."/>
            <person name="Land M."/>
            <person name="Hauser L."/>
            <person name="Kyrpides N."/>
            <person name="Lykidis A."/>
            <person name="Scott K.M."/>
            <person name="Sievert S."/>
            <person name="Kerfeld C."/>
            <person name="Freyermuth S."/>
            <person name="Dobrinski K."/>
            <person name="Boller A."/>
            <person name="Fitzpatrick K."/>
            <person name="Thoma P."/>
            <person name="Moore J."/>
            <person name="Richardson P."/>
        </authorList>
    </citation>
    <scope>NUCLEOTIDE SEQUENCE</scope>
    <source>
        <strain evidence="9">XCL-2</strain>
    </source>
</reference>
<dbReference type="PANTHER" id="PTHR39289">
    <property type="match status" value="1"/>
</dbReference>